<dbReference type="InterPro" id="IPR010496">
    <property type="entry name" value="AL/BT2_dom"/>
</dbReference>
<organism evidence="2 3">
    <name type="scientific">Agaribacillus aureus</name>
    <dbReference type="NCBI Taxonomy" id="3051825"/>
    <lineage>
        <taxon>Bacteria</taxon>
        <taxon>Pseudomonadati</taxon>
        <taxon>Bacteroidota</taxon>
        <taxon>Cytophagia</taxon>
        <taxon>Cytophagales</taxon>
        <taxon>Splendidivirgaceae</taxon>
        <taxon>Agaribacillus</taxon>
    </lineage>
</organism>
<evidence type="ECO:0000313" key="3">
    <source>
        <dbReference type="Proteomes" id="UP001172083"/>
    </source>
</evidence>
<proteinExistence type="predicted"/>
<name>A0ABT8L6B4_9BACT</name>
<dbReference type="Proteomes" id="UP001172083">
    <property type="component" value="Unassembled WGS sequence"/>
</dbReference>
<dbReference type="RefSeq" id="WP_346758639.1">
    <property type="nucleotide sequence ID" value="NZ_JAUJEB010000002.1"/>
</dbReference>
<dbReference type="Gene3D" id="2.60.120.560">
    <property type="entry name" value="Exo-inulinase, domain 1"/>
    <property type="match status" value="1"/>
</dbReference>
<feature type="domain" description="3-keto-alpha-glucoside-1,2-lyase/3-keto-2-hydroxy-glucal hydratase" evidence="1">
    <location>
        <begin position="28"/>
        <end position="204"/>
    </location>
</feature>
<dbReference type="Pfam" id="PF06439">
    <property type="entry name" value="3keto-disac_hyd"/>
    <property type="match status" value="1"/>
</dbReference>
<dbReference type="EMBL" id="JAUJEB010000002">
    <property type="protein sequence ID" value="MDN5213300.1"/>
    <property type="molecule type" value="Genomic_DNA"/>
</dbReference>
<gene>
    <name evidence="2" type="ORF">QQ020_14620</name>
</gene>
<reference evidence="2" key="1">
    <citation type="submission" date="2023-06" db="EMBL/GenBank/DDBJ databases">
        <title>Genomic of Agaribacillus aureum.</title>
        <authorList>
            <person name="Wang G."/>
        </authorList>
    </citation>
    <scope>NUCLEOTIDE SEQUENCE</scope>
    <source>
        <strain evidence="2">BMA12</strain>
    </source>
</reference>
<evidence type="ECO:0000259" key="1">
    <source>
        <dbReference type="Pfam" id="PF06439"/>
    </source>
</evidence>
<sequence length="207" mass="23590">MKSTTIFIATIGILLGHYLNAQTFIEANSKNWTEHRGKATFEGDVIHLKETGGTAILWVNGVNFKNGTVELDIKGKDERGNSFVGLAFHGADDENYDAVYFRPFNFKSVEKKNNAMQYIDAPKNVWHVLRKKYPGKYESAVQPVPDPNDWFHAKIVINYPEVKVYVNDSTTPTFVVEQISKRREGKIGLWVDSEDGWFRNVTITEDN</sequence>
<comment type="caution">
    <text evidence="2">The sequence shown here is derived from an EMBL/GenBank/DDBJ whole genome shotgun (WGS) entry which is preliminary data.</text>
</comment>
<accession>A0ABT8L6B4</accession>
<protein>
    <submittedName>
        <fullName evidence="2">DUF1080 domain-containing protein</fullName>
    </submittedName>
</protein>
<keyword evidence="3" id="KW-1185">Reference proteome</keyword>
<evidence type="ECO:0000313" key="2">
    <source>
        <dbReference type="EMBL" id="MDN5213300.1"/>
    </source>
</evidence>